<protein>
    <recommendedName>
        <fullName evidence="4">RING-type E3 ubiquitin transferase</fullName>
        <ecNumber evidence="4">2.3.2.27</ecNumber>
    </recommendedName>
</protein>
<evidence type="ECO:0000256" key="7">
    <source>
        <dbReference type="ARBA" id="ARBA00022771"/>
    </source>
</evidence>
<evidence type="ECO:0000256" key="8">
    <source>
        <dbReference type="ARBA" id="ARBA00022786"/>
    </source>
</evidence>
<keyword evidence="8" id="KW-0833">Ubl conjugation pathway</keyword>
<sequence length="378" mass="40656">MAALEGGDTDTSPNASKKPRVHVAPTFSDSIEEREDSHGHDEDHDGVEEVEEDEQSQGEPDDNGGDEPESPDGDDEEEEEESGGDVHGGEAEAETGGSEQASLTRAVVAVAGVTVEDADTLECGVCCLPLRPPIFQCEVGHVVCAPCRDKLAPAGKCYVCRVAVAGGEYRRCYALERLVDSIRVACPHAARGCDATPAYHGLDAHRRACPHAVCHCPGEACGFAGSTAALLDHFAAAHSWPCITDVRTGETYRLHDGFNFHRVEHHPGDGDHRLIMLNMTREPLGRAISVLCIHPHAAPAAEMQCELRLYVSRPGDGGSGGGGGLCISHYQRSVFHIGYSDLADGVPDRRQRFQFVVPRHVVGDDDEGGIRIRVRIKY</sequence>
<dbReference type="InterPro" id="IPR052088">
    <property type="entry name" value="E3_ubiquitin-ligase_SINA"/>
</dbReference>
<keyword evidence="9" id="KW-0862">Zinc</keyword>
<dbReference type="eggNOG" id="KOG3002">
    <property type="taxonomic scope" value="Eukaryota"/>
</dbReference>
<dbReference type="PANTHER" id="PTHR10315">
    <property type="entry name" value="E3 UBIQUITIN PROTEIN LIGASE SIAH"/>
    <property type="match status" value="1"/>
</dbReference>
<dbReference type="Proteomes" id="UP000026962">
    <property type="component" value="Chromosome 5"/>
</dbReference>
<feature type="domain" description="SIAH-type" evidence="12">
    <location>
        <begin position="181"/>
        <end position="239"/>
    </location>
</feature>
<evidence type="ECO:0000259" key="12">
    <source>
        <dbReference type="PROSITE" id="PS51081"/>
    </source>
</evidence>
<evidence type="ECO:0000313" key="14">
    <source>
        <dbReference type="Proteomes" id="UP000026962"/>
    </source>
</evidence>
<evidence type="ECO:0000256" key="4">
    <source>
        <dbReference type="ARBA" id="ARBA00012483"/>
    </source>
</evidence>
<dbReference type="OMA" id="EMQCELR"/>
<evidence type="ECO:0000256" key="5">
    <source>
        <dbReference type="ARBA" id="ARBA00022679"/>
    </source>
</evidence>
<evidence type="ECO:0000256" key="3">
    <source>
        <dbReference type="ARBA" id="ARBA00009119"/>
    </source>
</evidence>
<comment type="pathway">
    <text evidence="2">Protein modification; protein ubiquitination.</text>
</comment>
<organism evidence="13">
    <name type="scientific">Oryza punctata</name>
    <name type="common">Red rice</name>
    <dbReference type="NCBI Taxonomy" id="4537"/>
    <lineage>
        <taxon>Eukaryota</taxon>
        <taxon>Viridiplantae</taxon>
        <taxon>Streptophyta</taxon>
        <taxon>Embryophyta</taxon>
        <taxon>Tracheophyta</taxon>
        <taxon>Spermatophyta</taxon>
        <taxon>Magnoliopsida</taxon>
        <taxon>Liliopsida</taxon>
        <taxon>Poales</taxon>
        <taxon>Poaceae</taxon>
        <taxon>BOP clade</taxon>
        <taxon>Oryzoideae</taxon>
        <taxon>Oryzeae</taxon>
        <taxon>Oryzinae</taxon>
        <taxon>Oryza</taxon>
    </lineage>
</organism>
<dbReference type="PROSITE" id="PS51081">
    <property type="entry name" value="ZF_SIAH"/>
    <property type="match status" value="1"/>
</dbReference>
<dbReference type="Gramene" id="OPUNC05G03430.1">
    <property type="protein sequence ID" value="OPUNC05G03430.1"/>
    <property type="gene ID" value="OPUNC05G03430"/>
</dbReference>
<accession>A0A0E0KYL6</accession>
<evidence type="ECO:0000256" key="2">
    <source>
        <dbReference type="ARBA" id="ARBA00004906"/>
    </source>
</evidence>
<dbReference type="InterPro" id="IPR013083">
    <property type="entry name" value="Znf_RING/FYVE/PHD"/>
</dbReference>
<dbReference type="GO" id="GO:0061630">
    <property type="term" value="F:ubiquitin protein ligase activity"/>
    <property type="evidence" value="ECO:0007669"/>
    <property type="project" value="UniProtKB-EC"/>
</dbReference>
<dbReference type="GO" id="GO:0016567">
    <property type="term" value="P:protein ubiquitination"/>
    <property type="evidence" value="ECO:0007669"/>
    <property type="project" value="UniProtKB-UniPathway"/>
</dbReference>
<dbReference type="GO" id="GO:0008270">
    <property type="term" value="F:zinc ion binding"/>
    <property type="evidence" value="ECO:0007669"/>
    <property type="project" value="UniProtKB-KW"/>
</dbReference>
<reference evidence="13" key="1">
    <citation type="submission" date="2015-04" db="UniProtKB">
        <authorList>
            <consortium name="EnsemblPlants"/>
        </authorList>
    </citation>
    <scope>IDENTIFICATION</scope>
</reference>
<reference evidence="13" key="2">
    <citation type="submission" date="2018-05" db="EMBL/GenBank/DDBJ databases">
        <title>OpunRS2 (Oryza punctata Reference Sequence Version 2).</title>
        <authorList>
            <person name="Zhang J."/>
            <person name="Kudrna D."/>
            <person name="Lee S."/>
            <person name="Talag J."/>
            <person name="Welchert J."/>
            <person name="Wing R.A."/>
        </authorList>
    </citation>
    <scope>NUCLEOTIDE SEQUENCE [LARGE SCALE GENOMIC DNA]</scope>
</reference>
<evidence type="ECO:0000313" key="13">
    <source>
        <dbReference type="EnsemblPlants" id="OPUNC05G03430.1"/>
    </source>
</evidence>
<dbReference type="UniPathway" id="UPA00143"/>
<dbReference type="Pfam" id="PF21362">
    <property type="entry name" value="Sina_RING"/>
    <property type="match status" value="1"/>
</dbReference>
<keyword evidence="5" id="KW-0808">Transferase</keyword>
<name>A0A0E0KYL6_ORYPU</name>
<keyword evidence="6" id="KW-0479">Metal-binding</keyword>
<comment type="similarity">
    <text evidence="3">Belongs to the SINA (Seven in absentia) family.</text>
</comment>
<dbReference type="EnsemblPlants" id="OPUNC05G03430.1">
    <property type="protein sequence ID" value="OPUNC05G03430.1"/>
    <property type="gene ID" value="OPUNC05G03430"/>
</dbReference>
<dbReference type="CDD" id="cd16571">
    <property type="entry name" value="RING-HC_SIAHs"/>
    <property type="match status" value="1"/>
</dbReference>
<evidence type="ECO:0000256" key="1">
    <source>
        <dbReference type="ARBA" id="ARBA00000900"/>
    </source>
</evidence>
<keyword evidence="14" id="KW-1185">Reference proteome</keyword>
<dbReference type="STRING" id="4537.A0A0E0KYL6"/>
<feature type="region of interest" description="Disordered" evidence="11">
    <location>
        <begin position="1"/>
        <end position="102"/>
    </location>
</feature>
<proteinExistence type="inferred from homology"/>
<evidence type="ECO:0000256" key="10">
    <source>
        <dbReference type="PROSITE-ProRule" id="PRU00455"/>
    </source>
</evidence>
<dbReference type="InterPro" id="IPR013010">
    <property type="entry name" value="Znf_SIAH"/>
</dbReference>
<dbReference type="HOGENOM" id="CLU_040603_3_0_1"/>
<dbReference type="PANTHER" id="PTHR10315:SF162">
    <property type="entry name" value="RING-TYPE E3 UBIQUITIN TRANSFERASE"/>
    <property type="match status" value="1"/>
</dbReference>
<evidence type="ECO:0000256" key="9">
    <source>
        <dbReference type="ARBA" id="ARBA00022833"/>
    </source>
</evidence>
<comment type="catalytic activity">
    <reaction evidence="1">
        <text>S-ubiquitinyl-[E2 ubiquitin-conjugating enzyme]-L-cysteine + [acceptor protein]-L-lysine = [E2 ubiquitin-conjugating enzyme]-L-cysteine + N(6)-ubiquitinyl-[acceptor protein]-L-lysine.</text>
        <dbReference type="EC" id="2.3.2.27"/>
    </reaction>
</comment>
<dbReference type="SUPFAM" id="SSF49599">
    <property type="entry name" value="TRAF domain-like"/>
    <property type="match status" value="1"/>
</dbReference>
<keyword evidence="7 10" id="KW-0863">Zinc-finger</keyword>
<dbReference type="Gene3D" id="3.30.40.10">
    <property type="entry name" value="Zinc/RING finger domain, C3HC4 (zinc finger)"/>
    <property type="match status" value="1"/>
</dbReference>
<dbReference type="GO" id="GO:0005737">
    <property type="term" value="C:cytoplasm"/>
    <property type="evidence" value="ECO:0007669"/>
    <property type="project" value="TreeGrafter"/>
</dbReference>
<dbReference type="AlphaFoldDB" id="A0A0E0KYL6"/>
<dbReference type="InterPro" id="IPR049548">
    <property type="entry name" value="Sina-like_RING"/>
</dbReference>
<evidence type="ECO:0000256" key="11">
    <source>
        <dbReference type="SAM" id="MobiDB-lite"/>
    </source>
</evidence>
<evidence type="ECO:0000256" key="6">
    <source>
        <dbReference type="ARBA" id="ARBA00022723"/>
    </source>
</evidence>
<dbReference type="EC" id="2.3.2.27" evidence="4"/>
<feature type="compositionally biased region" description="Acidic residues" evidence="11">
    <location>
        <begin position="44"/>
        <end position="83"/>
    </location>
</feature>